<dbReference type="Proteomes" id="UP000263900">
    <property type="component" value="Chromosome"/>
</dbReference>
<dbReference type="AlphaFoldDB" id="A0A3B7MUG9"/>
<proteinExistence type="predicted"/>
<evidence type="ECO:0000313" key="2">
    <source>
        <dbReference type="EMBL" id="AXY78184.1"/>
    </source>
</evidence>
<feature type="transmembrane region" description="Helical" evidence="1">
    <location>
        <begin position="85"/>
        <end position="105"/>
    </location>
</feature>
<keyword evidence="1" id="KW-0472">Membrane</keyword>
<keyword evidence="3" id="KW-1185">Reference proteome</keyword>
<reference evidence="2 3" key="1">
    <citation type="submission" date="2018-09" db="EMBL/GenBank/DDBJ databases">
        <title>Genome sequencing of strain 6GH32-13.</title>
        <authorList>
            <person name="Weon H.-Y."/>
            <person name="Heo J."/>
            <person name="Kwon S.-W."/>
        </authorList>
    </citation>
    <scope>NUCLEOTIDE SEQUENCE [LARGE SCALE GENOMIC DNA]</scope>
    <source>
        <strain evidence="2 3">5GH32-13</strain>
    </source>
</reference>
<accession>A0A3B7MUG9</accession>
<protein>
    <submittedName>
        <fullName evidence="2">DUF2768 family protein</fullName>
    </submittedName>
</protein>
<dbReference type="OrthoDB" id="329514at2"/>
<sequence>MYTGLLHLHNLLRWVILILLLVALFRHLTGMNKKTLVSAGDKKVDLFLMIAAHTTFVIGLYQWIAGPWGLKLIQSVGMGEVMKNSAYRFWAVEHITGMLIAIVLITIGRGKVKRAVDYTAHKKAFWFFLFALIIILVSVPWPFREAIARPWFPGMPV</sequence>
<name>A0A3B7MUG9_9BACT</name>
<dbReference type="EMBL" id="CP032157">
    <property type="protein sequence ID" value="AXY78184.1"/>
    <property type="molecule type" value="Genomic_DNA"/>
</dbReference>
<evidence type="ECO:0000256" key="1">
    <source>
        <dbReference type="SAM" id="Phobius"/>
    </source>
</evidence>
<keyword evidence="1" id="KW-1133">Transmembrane helix</keyword>
<dbReference type="RefSeq" id="WP_119054057.1">
    <property type="nucleotide sequence ID" value="NZ_CP032157.1"/>
</dbReference>
<keyword evidence="1" id="KW-0812">Transmembrane</keyword>
<feature type="transmembrane region" description="Helical" evidence="1">
    <location>
        <begin position="125"/>
        <end position="143"/>
    </location>
</feature>
<feature type="transmembrane region" description="Helical" evidence="1">
    <location>
        <begin position="46"/>
        <end position="65"/>
    </location>
</feature>
<organism evidence="2 3">
    <name type="scientific">Paraflavitalea soli</name>
    <dbReference type="NCBI Taxonomy" id="2315862"/>
    <lineage>
        <taxon>Bacteria</taxon>
        <taxon>Pseudomonadati</taxon>
        <taxon>Bacteroidota</taxon>
        <taxon>Chitinophagia</taxon>
        <taxon>Chitinophagales</taxon>
        <taxon>Chitinophagaceae</taxon>
        <taxon>Paraflavitalea</taxon>
    </lineage>
</organism>
<feature type="transmembrane region" description="Helical" evidence="1">
    <location>
        <begin position="6"/>
        <end position="25"/>
    </location>
</feature>
<evidence type="ECO:0000313" key="3">
    <source>
        <dbReference type="Proteomes" id="UP000263900"/>
    </source>
</evidence>
<gene>
    <name evidence="2" type="ORF">D3H65_31140</name>
</gene>
<dbReference type="KEGG" id="pseg:D3H65_31140"/>